<keyword evidence="1" id="KW-1133">Transmembrane helix</keyword>
<dbReference type="EMBL" id="JAVDQD010000009">
    <property type="protein sequence ID" value="MDR6241618.1"/>
    <property type="molecule type" value="Genomic_DNA"/>
</dbReference>
<dbReference type="AlphaFoldDB" id="A0AAE4BVC4"/>
<evidence type="ECO:0000256" key="1">
    <source>
        <dbReference type="SAM" id="Phobius"/>
    </source>
</evidence>
<organism evidence="2 3">
    <name type="scientific">Aureibacter tunicatorum</name>
    <dbReference type="NCBI Taxonomy" id="866807"/>
    <lineage>
        <taxon>Bacteria</taxon>
        <taxon>Pseudomonadati</taxon>
        <taxon>Bacteroidota</taxon>
        <taxon>Cytophagia</taxon>
        <taxon>Cytophagales</taxon>
        <taxon>Persicobacteraceae</taxon>
        <taxon>Aureibacter</taxon>
    </lineage>
</organism>
<keyword evidence="1" id="KW-0812">Transmembrane</keyword>
<evidence type="ECO:0000313" key="2">
    <source>
        <dbReference type="EMBL" id="MDR6241618.1"/>
    </source>
</evidence>
<name>A0AAE4BVC4_9BACT</name>
<proteinExistence type="predicted"/>
<reference evidence="2" key="1">
    <citation type="submission" date="2023-07" db="EMBL/GenBank/DDBJ databases">
        <title>Genomic Encyclopedia of Type Strains, Phase IV (KMG-IV): sequencing the most valuable type-strain genomes for metagenomic binning, comparative biology and taxonomic classification.</title>
        <authorList>
            <person name="Goeker M."/>
        </authorList>
    </citation>
    <scope>NUCLEOTIDE SEQUENCE</scope>
    <source>
        <strain evidence="2">DSM 26174</strain>
    </source>
</reference>
<protein>
    <submittedName>
        <fullName evidence="2">Succinate dehydrogenase hydrophobic anchor subunit</fullName>
    </submittedName>
</protein>
<comment type="caution">
    <text evidence="2">The sequence shown here is derived from an EMBL/GenBank/DDBJ whole genome shotgun (WGS) entry which is preliminary data.</text>
</comment>
<keyword evidence="1" id="KW-0472">Membrane</keyword>
<sequence>MKKNKDRILVIKLGLFFLLCLAFIPLSKYLTQYVDNKYLDLILNILTVIDAFFIIVIIYGVICVFLGKVSD</sequence>
<feature type="transmembrane region" description="Helical" evidence="1">
    <location>
        <begin position="9"/>
        <end position="30"/>
    </location>
</feature>
<keyword evidence="3" id="KW-1185">Reference proteome</keyword>
<gene>
    <name evidence="2" type="ORF">HNQ88_004705</name>
</gene>
<accession>A0AAE4BVC4</accession>
<feature type="transmembrane region" description="Helical" evidence="1">
    <location>
        <begin position="42"/>
        <end position="66"/>
    </location>
</feature>
<evidence type="ECO:0000313" key="3">
    <source>
        <dbReference type="Proteomes" id="UP001185092"/>
    </source>
</evidence>
<dbReference type="Proteomes" id="UP001185092">
    <property type="component" value="Unassembled WGS sequence"/>
</dbReference>